<keyword evidence="3" id="KW-1185">Reference proteome</keyword>
<organism evidence="2 3">
    <name type="scientific">Desulfofustis limnaeus</name>
    <dbReference type="NCBI Taxonomy" id="2740163"/>
    <lineage>
        <taxon>Bacteria</taxon>
        <taxon>Pseudomonadati</taxon>
        <taxon>Thermodesulfobacteriota</taxon>
        <taxon>Desulfobulbia</taxon>
        <taxon>Desulfobulbales</taxon>
        <taxon>Desulfocapsaceae</taxon>
        <taxon>Desulfofustis</taxon>
    </lineage>
</organism>
<dbReference type="Proteomes" id="UP000830055">
    <property type="component" value="Chromosome"/>
</dbReference>
<accession>A0ABN6M4F1</accession>
<proteinExistence type="predicted"/>
<evidence type="ECO:0000259" key="1">
    <source>
        <dbReference type="SMART" id="SM00849"/>
    </source>
</evidence>
<reference evidence="2 3" key="1">
    <citation type="submission" date="2022-01" db="EMBL/GenBank/DDBJ databases">
        <title>Desulfofustis limnae sp. nov., a novel mesophilic sulfate-reducing bacterium isolated from marsh soil.</title>
        <authorList>
            <person name="Watanabe M."/>
            <person name="Takahashi A."/>
            <person name="Kojima H."/>
            <person name="Fukui M."/>
        </authorList>
    </citation>
    <scope>NUCLEOTIDE SEQUENCE [LARGE SCALE GENOMIC DNA]</scope>
    <source>
        <strain evidence="2 3">PPLL</strain>
    </source>
</reference>
<dbReference type="InterPro" id="IPR036866">
    <property type="entry name" value="RibonucZ/Hydroxyglut_hydro"/>
</dbReference>
<dbReference type="Pfam" id="PF12706">
    <property type="entry name" value="Lactamase_B_2"/>
    <property type="match status" value="1"/>
</dbReference>
<gene>
    <name evidence="2" type="ORF">DPPLL_21480</name>
</gene>
<dbReference type="EMBL" id="AP025516">
    <property type="protein sequence ID" value="BDD87783.1"/>
    <property type="molecule type" value="Genomic_DNA"/>
</dbReference>
<name>A0ABN6M4F1_9BACT</name>
<dbReference type="SUPFAM" id="SSF56281">
    <property type="entry name" value="Metallo-hydrolase/oxidoreductase"/>
    <property type="match status" value="1"/>
</dbReference>
<dbReference type="SMART" id="SM00849">
    <property type="entry name" value="Lactamase_B"/>
    <property type="match status" value="1"/>
</dbReference>
<feature type="domain" description="Metallo-beta-lactamase" evidence="1">
    <location>
        <begin position="11"/>
        <end position="189"/>
    </location>
</feature>
<evidence type="ECO:0000313" key="2">
    <source>
        <dbReference type="EMBL" id="BDD87783.1"/>
    </source>
</evidence>
<dbReference type="PANTHER" id="PTHR47619">
    <property type="entry name" value="METALLO-HYDROLASE YYCJ-RELATED"/>
    <property type="match status" value="1"/>
</dbReference>
<dbReference type="RefSeq" id="WP_284151195.1">
    <property type="nucleotide sequence ID" value="NZ_AP025516.1"/>
</dbReference>
<sequence>MRFAVLGSGSRGNSIYIETNECAILVDGGFSGREIAQRLRLIDRDTDRLAALFVTHEHQDHIAGIGVLSRRCRLPVFANAPTFRGAGTTLTKLAQRNEFQTGDTIICRDLRIRSFSISHDAGDPVGFIVEDGTHRLGICTDTGIASRLIERRLSGCHALVLEFNHDQEMLQNGPYPLPLKQRVRSNRGHLSNTDAASLLAALRHDGLQQVVLAHLSETNNLPEIAFKEARAVLSSGEMAVLLDIASQWQPTRLFSLD</sequence>
<dbReference type="InterPro" id="IPR052533">
    <property type="entry name" value="WalJ/YycJ-like"/>
</dbReference>
<evidence type="ECO:0000313" key="3">
    <source>
        <dbReference type="Proteomes" id="UP000830055"/>
    </source>
</evidence>
<dbReference type="Gene3D" id="3.60.15.10">
    <property type="entry name" value="Ribonuclease Z/Hydroxyacylglutathione hydrolase-like"/>
    <property type="match status" value="1"/>
</dbReference>
<dbReference type="PANTHER" id="PTHR47619:SF1">
    <property type="entry name" value="EXODEOXYRIBONUCLEASE WALJ"/>
    <property type="match status" value="1"/>
</dbReference>
<dbReference type="InterPro" id="IPR001279">
    <property type="entry name" value="Metallo-B-lactamas"/>
</dbReference>
<protein>
    <submittedName>
        <fullName evidence="2">MBL fold metallo-hydrolase</fullName>
    </submittedName>
</protein>